<comment type="caution">
    <text evidence="4">The sequence shown here is derived from an EMBL/GenBank/DDBJ whole genome shotgun (WGS) entry which is preliminary data.</text>
</comment>
<reference evidence="6" key="1">
    <citation type="journal article" date="2017" name="Plant J.">
        <title>The pomegranate (Punica granatum L.) genome and the genomics of punicalagin biosynthesis.</title>
        <authorList>
            <person name="Qin G."/>
            <person name="Xu C."/>
            <person name="Ming R."/>
            <person name="Tang H."/>
            <person name="Guyot R."/>
            <person name="Kramer E.M."/>
            <person name="Hu Y."/>
            <person name="Yi X."/>
            <person name="Qi Y."/>
            <person name="Xu X."/>
            <person name="Gao Z."/>
            <person name="Pan H."/>
            <person name="Jian J."/>
            <person name="Tian Y."/>
            <person name="Yue Z."/>
            <person name="Xu Y."/>
        </authorList>
    </citation>
    <scope>NUCLEOTIDE SEQUENCE [LARGE SCALE GENOMIC DNA]</scope>
    <source>
        <strain evidence="6">cv. Dabenzi</strain>
    </source>
</reference>
<dbReference type="GO" id="GO:0032875">
    <property type="term" value="P:regulation of DNA endoreduplication"/>
    <property type="evidence" value="ECO:0007669"/>
    <property type="project" value="InterPro"/>
</dbReference>
<dbReference type="PANTHER" id="PTHR33142">
    <property type="entry name" value="CYCLIN-DEPENDENT PROTEIN KINASE INHIBITOR SMR13"/>
    <property type="match status" value="1"/>
</dbReference>
<reference evidence="4" key="2">
    <citation type="submission" date="2017-06" db="EMBL/GenBank/DDBJ databases">
        <title>The pomegranate genome and the genomics of punicalagin biosynthesis.</title>
        <authorList>
            <person name="Xu C."/>
        </authorList>
    </citation>
    <scope>NUCLEOTIDE SEQUENCE [LARGE SCALE GENOMIC DNA]</scope>
    <source>
        <tissue evidence="4">Fresh leaf</tissue>
    </source>
</reference>
<evidence type="ECO:0000313" key="4">
    <source>
        <dbReference type="EMBL" id="OWM74934.1"/>
    </source>
</evidence>
<keyword evidence="1" id="KW-0649">Protein kinase inhibitor</keyword>
<evidence type="ECO:0000256" key="2">
    <source>
        <dbReference type="ARBA" id="ARBA00023306"/>
    </source>
</evidence>
<proteinExistence type="predicted"/>
<keyword evidence="7" id="KW-1185">Reference proteome</keyword>
<dbReference type="EMBL" id="MTKT01003414">
    <property type="protein sequence ID" value="OWM74934.1"/>
    <property type="molecule type" value="Genomic_DNA"/>
</dbReference>
<evidence type="ECO:0000313" key="7">
    <source>
        <dbReference type="Proteomes" id="UP000233551"/>
    </source>
</evidence>
<accession>A0A218WQ11</accession>
<feature type="region of interest" description="Disordered" evidence="3">
    <location>
        <begin position="33"/>
        <end position="89"/>
    </location>
</feature>
<dbReference type="Proteomes" id="UP000233551">
    <property type="component" value="Unassembled WGS sequence"/>
</dbReference>
<dbReference type="EMBL" id="PGOL01000185">
    <property type="protein sequence ID" value="PKI75132.1"/>
    <property type="molecule type" value="Genomic_DNA"/>
</dbReference>
<evidence type="ECO:0000256" key="3">
    <source>
        <dbReference type="SAM" id="MobiDB-lite"/>
    </source>
</evidence>
<dbReference type="PANTHER" id="PTHR33142:SF40">
    <property type="entry name" value="CYCLIN-DEPENDENT PROTEIN KINASE INHIBITOR SMR6"/>
    <property type="match status" value="1"/>
</dbReference>
<feature type="compositionally biased region" description="Basic residues" evidence="3">
    <location>
        <begin position="80"/>
        <end position="89"/>
    </location>
</feature>
<dbReference type="GO" id="GO:0004860">
    <property type="term" value="F:protein kinase inhibitor activity"/>
    <property type="evidence" value="ECO:0007669"/>
    <property type="project" value="UniProtKB-KW"/>
</dbReference>
<dbReference type="GeneID" id="116214749"/>
<name>A0A218WQ11_PUNGR</name>
<dbReference type="OrthoDB" id="1302889at2759"/>
<gene>
    <name evidence="4" type="ORF">CDL15_Pgr021285</name>
    <name evidence="5" type="ORF">CRG98_004467</name>
</gene>
<sequence length="113" mass="12569">MGFSKKSVAEAGMDPEAKKWVVAGISIRAALKPISTKTRPKARGTKEECGDEEEEQLSRPATPTGREARIPEQLPCPAAPRKRRPRPTTCHVHRAREFFTPPDLESMFKLGQC</sequence>
<organism evidence="4 6">
    <name type="scientific">Punica granatum</name>
    <name type="common">Pomegranate</name>
    <dbReference type="NCBI Taxonomy" id="22663"/>
    <lineage>
        <taxon>Eukaryota</taxon>
        <taxon>Viridiplantae</taxon>
        <taxon>Streptophyta</taxon>
        <taxon>Embryophyta</taxon>
        <taxon>Tracheophyta</taxon>
        <taxon>Spermatophyta</taxon>
        <taxon>Magnoliopsida</taxon>
        <taxon>eudicotyledons</taxon>
        <taxon>Gunneridae</taxon>
        <taxon>Pentapetalae</taxon>
        <taxon>rosids</taxon>
        <taxon>malvids</taxon>
        <taxon>Myrtales</taxon>
        <taxon>Lythraceae</taxon>
        <taxon>Punica</taxon>
    </lineage>
</organism>
<evidence type="ECO:0000313" key="6">
    <source>
        <dbReference type="Proteomes" id="UP000197138"/>
    </source>
</evidence>
<dbReference type="InterPro" id="IPR040389">
    <property type="entry name" value="SMR"/>
</dbReference>
<dbReference type="AlphaFoldDB" id="A0A218WQ11"/>
<reference evidence="5 7" key="3">
    <citation type="submission" date="2017-11" db="EMBL/GenBank/DDBJ databases">
        <title>De-novo sequencing of pomegranate (Punica granatum L.) genome.</title>
        <authorList>
            <person name="Akparov Z."/>
            <person name="Amiraslanov A."/>
            <person name="Hajiyeva S."/>
            <person name="Abbasov M."/>
            <person name="Kaur K."/>
            <person name="Hamwieh A."/>
            <person name="Solovyev V."/>
            <person name="Salamov A."/>
            <person name="Braich B."/>
            <person name="Kosarev P."/>
            <person name="Mahmoud A."/>
            <person name="Hajiyev E."/>
            <person name="Babayeva S."/>
            <person name="Izzatullayeva V."/>
            <person name="Mammadov A."/>
            <person name="Mammadov A."/>
            <person name="Sharifova S."/>
            <person name="Ojaghi J."/>
            <person name="Eynullazada K."/>
            <person name="Bayramov B."/>
            <person name="Abdulazimova A."/>
            <person name="Shahmuradov I."/>
        </authorList>
    </citation>
    <scope>NUCLEOTIDE SEQUENCE [LARGE SCALE GENOMIC DNA]</scope>
    <source>
        <strain evidence="5">AG2017</strain>
        <strain evidence="7">cv. AG2017</strain>
        <tissue evidence="5">Leaf</tissue>
    </source>
</reference>
<evidence type="ECO:0000256" key="1">
    <source>
        <dbReference type="ARBA" id="ARBA00023013"/>
    </source>
</evidence>
<protein>
    <submittedName>
        <fullName evidence="4">Uncharacterized protein</fullName>
    </submittedName>
</protein>
<keyword evidence="2" id="KW-0131">Cell cycle</keyword>
<evidence type="ECO:0000313" key="5">
    <source>
        <dbReference type="EMBL" id="PKI75132.1"/>
    </source>
</evidence>
<dbReference type="Proteomes" id="UP000197138">
    <property type="component" value="Unassembled WGS sequence"/>
</dbReference>